<dbReference type="RefSeq" id="WP_264774358.1">
    <property type="nucleotide sequence ID" value="NZ_AP026560.1"/>
</dbReference>
<keyword evidence="1" id="KW-0808">Transferase</keyword>
<dbReference type="Gene3D" id="3.40.50.10330">
    <property type="entry name" value="Probable inorganic polyphosphate/atp-NAD kinase, domain 1"/>
    <property type="match status" value="1"/>
</dbReference>
<dbReference type="InterPro" id="IPR045540">
    <property type="entry name" value="YegS/DAGK_C"/>
</dbReference>
<keyword evidence="2" id="KW-0547">Nucleotide-binding</keyword>
<sequence>MTGQTTPPSAAPDSGPLAGLAGKQVLLVFNPRSGQGESTLPDFVTRLGQGGALVTARELTQDTPLGESLTDLENFDVLVAAGGDGTVSALAYAARYRDVPVLAYPAGTANLIAQNLDLPRDPAQLAAVVAGGNAVRVDLGEVEVQGEKSGFAMLAGAGADAAMIRDSEDLKEKYGSMAYVLSAMRQINPKKTTFHLVIDGERRDFEGIGVMVANFGMANYRLPITSDISPSDGKFTVVLLKAGNLLRLLPNLLDSVRVKLNLGDPVFSGNLETLEAGEVTVEAEDPFPLQYDGELHVETTPFTARILPGAVRFLTPARKTDLDT</sequence>
<evidence type="ECO:0000256" key="1">
    <source>
        <dbReference type="ARBA" id="ARBA00022679"/>
    </source>
</evidence>
<feature type="domain" description="DAGKc" evidence="5">
    <location>
        <begin position="20"/>
        <end position="146"/>
    </location>
</feature>
<dbReference type="InterPro" id="IPR001206">
    <property type="entry name" value="Diacylglycerol_kinase_cat_dom"/>
</dbReference>
<gene>
    <name evidence="6" type="ORF">DAETH_15850</name>
</gene>
<evidence type="ECO:0000256" key="3">
    <source>
        <dbReference type="ARBA" id="ARBA00022777"/>
    </source>
</evidence>
<dbReference type="InterPro" id="IPR050187">
    <property type="entry name" value="Lipid_Phosphate_FormReg"/>
</dbReference>
<organism evidence="6 7">
    <name type="scientific">Deinococcus aetherius</name>
    <dbReference type="NCBI Taxonomy" id="200252"/>
    <lineage>
        <taxon>Bacteria</taxon>
        <taxon>Thermotogati</taxon>
        <taxon>Deinococcota</taxon>
        <taxon>Deinococci</taxon>
        <taxon>Deinococcales</taxon>
        <taxon>Deinococcaceae</taxon>
        <taxon>Deinococcus</taxon>
    </lineage>
</organism>
<dbReference type="PANTHER" id="PTHR12358:SF106">
    <property type="entry name" value="LIPID KINASE YEGS"/>
    <property type="match status" value="1"/>
</dbReference>
<reference evidence="6" key="1">
    <citation type="submission" date="2022-07" db="EMBL/GenBank/DDBJ databases">
        <title>Complete Genome Sequence of the Radioresistant Bacterium Deinococcus aetherius ST0316, Isolated from the Air Dust collected in Lower Stratosphere above Japan.</title>
        <authorList>
            <person name="Satoh K."/>
            <person name="Hagiwara K."/>
            <person name="Katsumata K."/>
            <person name="Kubo A."/>
            <person name="Yokobori S."/>
            <person name="Yamagishi A."/>
            <person name="Oono Y."/>
            <person name="Narumi I."/>
        </authorList>
    </citation>
    <scope>NUCLEOTIDE SEQUENCE</scope>
    <source>
        <strain evidence="6">ST0316</strain>
    </source>
</reference>
<dbReference type="PANTHER" id="PTHR12358">
    <property type="entry name" value="SPHINGOSINE KINASE"/>
    <property type="match status" value="1"/>
</dbReference>
<evidence type="ECO:0000256" key="4">
    <source>
        <dbReference type="ARBA" id="ARBA00022840"/>
    </source>
</evidence>
<dbReference type="GO" id="GO:0016301">
    <property type="term" value="F:kinase activity"/>
    <property type="evidence" value="ECO:0007669"/>
    <property type="project" value="UniProtKB-KW"/>
</dbReference>
<protein>
    <submittedName>
        <fullName evidence="6">Diacylglycerol kinase</fullName>
    </submittedName>
</protein>
<evidence type="ECO:0000313" key="6">
    <source>
        <dbReference type="EMBL" id="BDP41616.1"/>
    </source>
</evidence>
<dbReference type="Proteomes" id="UP001064971">
    <property type="component" value="Chromosome"/>
</dbReference>
<evidence type="ECO:0000256" key="2">
    <source>
        <dbReference type="ARBA" id="ARBA00022741"/>
    </source>
</evidence>
<dbReference type="Pfam" id="PF00781">
    <property type="entry name" value="DAGK_cat"/>
    <property type="match status" value="1"/>
</dbReference>
<dbReference type="InterPro" id="IPR016064">
    <property type="entry name" value="NAD/diacylglycerol_kinase_sf"/>
</dbReference>
<keyword evidence="4" id="KW-0067">ATP-binding</keyword>
<keyword evidence="3 6" id="KW-0418">Kinase</keyword>
<dbReference type="EMBL" id="AP026560">
    <property type="protein sequence ID" value="BDP41616.1"/>
    <property type="molecule type" value="Genomic_DNA"/>
</dbReference>
<evidence type="ECO:0000259" key="5">
    <source>
        <dbReference type="PROSITE" id="PS50146"/>
    </source>
</evidence>
<keyword evidence="7" id="KW-1185">Reference proteome</keyword>
<dbReference type="PROSITE" id="PS50146">
    <property type="entry name" value="DAGK"/>
    <property type="match status" value="1"/>
</dbReference>
<proteinExistence type="predicted"/>
<dbReference type="InterPro" id="IPR017438">
    <property type="entry name" value="ATP-NAD_kinase_N"/>
</dbReference>
<accession>A0ABM8ACW1</accession>
<dbReference type="Pfam" id="PF19279">
    <property type="entry name" value="YegS_C"/>
    <property type="match status" value="1"/>
</dbReference>
<dbReference type="Gene3D" id="2.60.200.40">
    <property type="match status" value="1"/>
</dbReference>
<dbReference type="SUPFAM" id="SSF111331">
    <property type="entry name" value="NAD kinase/diacylglycerol kinase-like"/>
    <property type="match status" value="1"/>
</dbReference>
<name>A0ABM8ACW1_9DEIO</name>
<evidence type="ECO:0000313" key="7">
    <source>
        <dbReference type="Proteomes" id="UP001064971"/>
    </source>
</evidence>
<dbReference type="SMART" id="SM00046">
    <property type="entry name" value="DAGKc"/>
    <property type="match status" value="1"/>
</dbReference>